<dbReference type="EMBL" id="RJKX01000016">
    <property type="protein sequence ID" value="ROP83865.1"/>
    <property type="molecule type" value="Genomic_DNA"/>
</dbReference>
<organism evidence="1 2">
    <name type="scientific">Stella humosa</name>
    <dbReference type="NCBI Taxonomy" id="94"/>
    <lineage>
        <taxon>Bacteria</taxon>
        <taxon>Pseudomonadati</taxon>
        <taxon>Pseudomonadota</taxon>
        <taxon>Alphaproteobacteria</taxon>
        <taxon>Rhodospirillales</taxon>
        <taxon>Stellaceae</taxon>
        <taxon>Stella</taxon>
    </lineage>
</organism>
<keyword evidence="2" id="KW-1185">Reference proteome</keyword>
<sequence length="109" mass="12322">MRPVIKRRPHHDLTAVQAKFARVETLELTRSAAQGAHALGFTLSDVVAVVQALKPRDFIKSETAHSPPNPRVWHDTYNLPWEELVLYLKFAGETLIDITLTSFKEMDNG</sequence>
<dbReference type="Gene3D" id="3.30.2310.40">
    <property type="match status" value="1"/>
</dbReference>
<dbReference type="InterPro" id="IPR031451">
    <property type="entry name" value="MqsR_toxin"/>
</dbReference>
<dbReference type="InterPro" id="IPR038493">
    <property type="entry name" value="MqsR_sf"/>
</dbReference>
<dbReference type="Proteomes" id="UP000278222">
    <property type="component" value="Unassembled WGS sequence"/>
</dbReference>
<name>A0A3N1L376_9PROT</name>
<accession>A0A3N1L376</accession>
<dbReference type="AlphaFoldDB" id="A0A3N1L376"/>
<dbReference type="CDD" id="cd12869">
    <property type="entry name" value="MqsR"/>
    <property type="match status" value="1"/>
</dbReference>
<evidence type="ECO:0000313" key="2">
    <source>
        <dbReference type="Proteomes" id="UP000278222"/>
    </source>
</evidence>
<dbReference type="GO" id="GO:0044010">
    <property type="term" value="P:single-species biofilm formation"/>
    <property type="evidence" value="ECO:0007669"/>
    <property type="project" value="InterPro"/>
</dbReference>
<dbReference type="GO" id="GO:0017148">
    <property type="term" value="P:negative regulation of translation"/>
    <property type="evidence" value="ECO:0007669"/>
    <property type="project" value="InterPro"/>
</dbReference>
<proteinExistence type="predicted"/>
<gene>
    <name evidence="1" type="ORF">EDC65_4514</name>
</gene>
<dbReference type="Pfam" id="PF15723">
    <property type="entry name" value="MqsR_toxin"/>
    <property type="match status" value="1"/>
</dbReference>
<comment type="caution">
    <text evidence="1">The sequence shown here is derived from an EMBL/GenBank/DDBJ whole genome shotgun (WGS) entry which is preliminary data.</text>
</comment>
<reference evidence="1 2" key="1">
    <citation type="submission" date="2018-11" db="EMBL/GenBank/DDBJ databases">
        <title>Genomic Encyclopedia of Type Strains, Phase IV (KMG-IV): sequencing the most valuable type-strain genomes for metagenomic binning, comparative biology and taxonomic classification.</title>
        <authorList>
            <person name="Goeker M."/>
        </authorList>
    </citation>
    <scope>NUCLEOTIDE SEQUENCE [LARGE SCALE GENOMIC DNA]</scope>
    <source>
        <strain evidence="1 2">DSM 5900</strain>
    </source>
</reference>
<dbReference type="GO" id="GO:0009372">
    <property type="term" value="P:quorum sensing"/>
    <property type="evidence" value="ECO:0007669"/>
    <property type="project" value="InterPro"/>
</dbReference>
<evidence type="ECO:0000313" key="1">
    <source>
        <dbReference type="EMBL" id="ROP83865.1"/>
    </source>
</evidence>
<protein>
    <submittedName>
        <fullName evidence="1">MqsR (Motility quorum-sensing regulator) toxin of toxin-antitoxin system</fullName>
    </submittedName>
</protein>